<dbReference type="GO" id="GO:0008525">
    <property type="term" value="F:phosphatidylcholine transporter activity"/>
    <property type="evidence" value="ECO:0007669"/>
    <property type="project" value="TreeGrafter"/>
</dbReference>
<dbReference type="InterPro" id="IPR001666">
    <property type="entry name" value="PI_transfer"/>
</dbReference>
<dbReference type="Proteomes" id="UP000036403">
    <property type="component" value="Unassembled WGS sequence"/>
</dbReference>
<evidence type="ECO:0000259" key="2">
    <source>
        <dbReference type="Pfam" id="PF02121"/>
    </source>
</evidence>
<feature type="domain" description="Phosphatidylinositol transfer protein N-terminal" evidence="2">
    <location>
        <begin position="1"/>
        <end position="31"/>
    </location>
</feature>
<reference evidence="3 4" key="1">
    <citation type="submission" date="2015-04" db="EMBL/GenBank/DDBJ databases">
        <title>Lasius niger genome sequencing.</title>
        <authorList>
            <person name="Konorov E.A."/>
            <person name="Nikitin M.A."/>
            <person name="Kirill M.V."/>
            <person name="Chang P."/>
        </authorList>
    </citation>
    <scope>NUCLEOTIDE SEQUENCE [LARGE SCALE GENOMIC DNA]</scope>
    <source>
        <tissue evidence="3">Whole</tissue>
    </source>
</reference>
<dbReference type="PANTHER" id="PTHR10658">
    <property type="entry name" value="PHOSPHATIDYLINOSITOL TRANSFER PROTEIN"/>
    <property type="match status" value="1"/>
</dbReference>
<sequence length="140" mass="15439">MVRAHRQAWAWQDEWNGLTMEDIREIERQTQLALQRKMGLGESTDDELEENENRETKTTTTMTTTTTTPATPVTANASMSSPDSDVAKTLAATLGSIEKEETQSPLSFRKPSDIPIINTAASSEGEISPEDSPVDVNEIK</sequence>
<evidence type="ECO:0000256" key="1">
    <source>
        <dbReference type="SAM" id="MobiDB-lite"/>
    </source>
</evidence>
<dbReference type="PaxDb" id="67767-A0A0J7KWY1"/>
<gene>
    <name evidence="3" type="ORF">RF55_5019</name>
</gene>
<feature type="region of interest" description="Disordered" evidence="1">
    <location>
        <begin position="37"/>
        <end position="140"/>
    </location>
</feature>
<dbReference type="STRING" id="67767.A0A0J7KWY1"/>
<dbReference type="OrthoDB" id="10053061at2759"/>
<dbReference type="Gene3D" id="3.30.530.20">
    <property type="match status" value="1"/>
</dbReference>
<feature type="compositionally biased region" description="Low complexity" evidence="1">
    <location>
        <begin position="58"/>
        <end position="74"/>
    </location>
</feature>
<organism evidence="3 4">
    <name type="scientific">Lasius niger</name>
    <name type="common">Black garden ant</name>
    <dbReference type="NCBI Taxonomy" id="67767"/>
    <lineage>
        <taxon>Eukaryota</taxon>
        <taxon>Metazoa</taxon>
        <taxon>Ecdysozoa</taxon>
        <taxon>Arthropoda</taxon>
        <taxon>Hexapoda</taxon>
        <taxon>Insecta</taxon>
        <taxon>Pterygota</taxon>
        <taxon>Neoptera</taxon>
        <taxon>Endopterygota</taxon>
        <taxon>Hymenoptera</taxon>
        <taxon>Apocrita</taxon>
        <taxon>Aculeata</taxon>
        <taxon>Formicoidea</taxon>
        <taxon>Formicidae</taxon>
        <taxon>Formicinae</taxon>
        <taxon>Lasius</taxon>
        <taxon>Lasius</taxon>
    </lineage>
</organism>
<comment type="caution">
    <text evidence="3">The sequence shown here is derived from an EMBL/GenBank/DDBJ whole genome shotgun (WGS) entry which is preliminary data.</text>
</comment>
<proteinExistence type="predicted"/>
<dbReference type="InterPro" id="IPR055261">
    <property type="entry name" value="PI_transfer_N"/>
</dbReference>
<protein>
    <submittedName>
        <fullName evidence="3">Protein retinal degeneration b</fullName>
    </submittedName>
</protein>
<dbReference type="GO" id="GO:0008526">
    <property type="term" value="F:phosphatidylinositol transfer activity"/>
    <property type="evidence" value="ECO:0007669"/>
    <property type="project" value="TreeGrafter"/>
</dbReference>
<dbReference type="SUPFAM" id="SSF55961">
    <property type="entry name" value="Bet v1-like"/>
    <property type="match status" value="1"/>
</dbReference>
<dbReference type="GO" id="GO:0005737">
    <property type="term" value="C:cytoplasm"/>
    <property type="evidence" value="ECO:0007669"/>
    <property type="project" value="TreeGrafter"/>
</dbReference>
<accession>A0A0J7KWY1</accession>
<dbReference type="GO" id="GO:0031210">
    <property type="term" value="F:phosphatidylcholine binding"/>
    <property type="evidence" value="ECO:0007669"/>
    <property type="project" value="TreeGrafter"/>
</dbReference>
<dbReference type="InterPro" id="IPR023393">
    <property type="entry name" value="START-like_dom_sf"/>
</dbReference>
<dbReference type="GO" id="GO:0035091">
    <property type="term" value="F:phosphatidylinositol binding"/>
    <property type="evidence" value="ECO:0007669"/>
    <property type="project" value="TreeGrafter"/>
</dbReference>
<name>A0A0J7KWY1_LASNI</name>
<dbReference type="AlphaFoldDB" id="A0A0J7KWY1"/>
<dbReference type="PANTHER" id="PTHR10658:SF81">
    <property type="entry name" value="PROTEIN RETINAL DEGENERATION B"/>
    <property type="match status" value="1"/>
</dbReference>
<evidence type="ECO:0000313" key="4">
    <source>
        <dbReference type="Proteomes" id="UP000036403"/>
    </source>
</evidence>
<keyword evidence="4" id="KW-1185">Reference proteome</keyword>
<dbReference type="EMBL" id="LBMM01002450">
    <property type="protein sequence ID" value="KMQ94813.1"/>
    <property type="molecule type" value="Genomic_DNA"/>
</dbReference>
<dbReference type="Pfam" id="PF02121">
    <property type="entry name" value="IP_trans"/>
    <property type="match status" value="1"/>
</dbReference>
<evidence type="ECO:0000313" key="3">
    <source>
        <dbReference type="EMBL" id="KMQ94813.1"/>
    </source>
</evidence>